<evidence type="ECO:0000313" key="11">
    <source>
        <dbReference type="Proteomes" id="UP001208692"/>
    </source>
</evidence>
<dbReference type="RefSeq" id="WP_264846438.1">
    <property type="nucleotide sequence ID" value="NZ_BPMA01000021.1"/>
</dbReference>
<keyword evidence="6 7" id="KW-0057">Aromatic amino acid biosynthesis</keyword>
<dbReference type="AlphaFoldDB" id="A0AAV5AYN1"/>
<dbReference type="InterPro" id="IPR027417">
    <property type="entry name" value="P-loop_NTPase"/>
</dbReference>
<feature type="binding site" evidence="7">
    <location>
        <position position="16"/>
    </location>
    <ligand>
        <name>Mg(2+)</name>
        <dbReference type="ChEBI" id="CHEBI:18420"/>
    </ligand>
</feature>
<comment type="catalytic activity">
    <reaction evidence="7">
        <text>shikimate + ATP = 3-phosphoshikimate + ADP + H(+)</text>
        <dbReference type="Rhea" id="RHEA:13121"/>
        <dbReference type="ChEBI" id="CHEBI:15378"/>
        <dbReference type="ChEBI" id="CHEBI:30616"/>
        <dbReference type="ChEBI" id="CHEBI:36208"/>
        <dbReference type="ChEBI" id="CHEBI:145989"/>
        <dbReference type="ChEBI" id="CHEBI:456216"/>
        <dbReference type="EC" id="2.7.1.71"/>
    </reaction>
</comment>
<dbReference type="PANTHER" id="PTHR21087">
    <property type="entry name" value="SHIKIMATE KINASE"/>
    <property type="match status" value="1"/>
</dbReference>
<comment type="pathway">
    <text evidence="7">Metabolic intermediate biosynthesis; chorismate biosynthesis; chorismate from D-erythrose 4-phosphate and phosphoenolpyruvate: step 5/7.</text>
</comment>
<dbReference type="EMBL" id="BQKB01000009">
    <property type="protein sequence ID" value="GJM52190.1"/>
    <property type="molecule type" value="Genomic_DNA"/>
</dbReference>
<keyword evidence="1 7" id="KW-0028">Amino-acid biosynthesis</keyword>
<keyword evidence="7" id="KW-0460">Magnesium</keyword>
<protein>
    <recommendedName>
        <fullName evidence="7">Shikimate kinase</fullName>
        <shortName evidence="7">SK</shortName>
        <ecNumber evidence="7">2.7.1.71</ecNumber>
    </recommendedName>
</protein>
<comment type="cofactor">
    <cofactor evidence="7">
        <name>Mg(2+)</name>
        <dbReference type="ChEBI" id="CHEBI:18420"/>
    </cofactor>
    <text evidence="7">Binds 1 Mg(2+) ion per subunit.</text>
</comment>
<name>A0AAV5AYN1_9FLAO</name>
<comment type="similarity">
    <text evidence="7">Belongs to the shikimate kinase family.</text>
</comment>
<evidence type="ECO:0000313" key="8">
    <source>
        <dbReference type="EMBL" id="GJM51005.1"/>
    </source>
</evidence>
<keyword evidence="7" id="KW-0963">Cytoplasm</keyword>
<evidence type="ECO:0000256" key="6">
    <source>
        <dbReference type="ARBA" id="ARBA00023141"/>
    </source>
</evidence>
<comment type="caution">
    <text evidence="8">The sequence shown here is derived from an EMBL/GenBank/DDBJ whole genome shotgun (WGS) entry which is preliminary data.</text>
</comment>
<feature type="binding site" evidence="7">
    <location>
        <position position="81"/>
    </location>
    <ligand>
        <name>substrate</name>
    </ligand>
</feature>
<proteinExistence type="inferred from homology"/>
<evidence type="ECO:0000313" key="10">
    <source>
        <dbReference type="Proteomes" id="UP001207736"/>
    </source>
</evidence>
<dbReference type="EC" id="2.7.1.71" evidence="7"/>
<comment type="function">
    <text evidence="7">Catalyzes the specific phosphorylation of the 3-hydroxyl group of shikimic acid using ATP as a cosubstrate.</text>
</comment>
<dbReference type="GO" id="GO:0004765">
    <property type="term" value="F:shikimate kinase activity"/>
    <property type="evidence" value="ECO:0007669"/>
    <property type="project" value="UniProtKB-UniRule"/>
</dbReference>
<evidence type="ECO:0000256" key="5">
    <source>
        <dbReference type="ARBA" id="ARBA00022840"/>
    </source>
</evidence>
<dbReference type="GO" id="GO:0005829">
    <property type="term" value="C:cytosol"/>
    <property type="evidence" value="ECO:0007669"/>
    <property type="project" value="TreeGrafter"/>
</dbReference>
<dbReference type="GO" id="GO:0009423">
    <property type="term" value="P:chorismate biosynthetic process"/>
    <property type="evidence" value="ECO:0007669"/>
    <property type="project" value="UniProtKB-UniRule"/>
</dbReference>
<feature type="binding site" evidence="7">
    <location>
        <position position="144"/>
    </location>
    <ligand>
        <name>substrate</name>
    </ligand>
</feature>
<keyword evidence="5 7" id="KW-0067">ATP-binding</keyword>
<dbReference type="PRINTS" id="PR01100">
    <property type="entry name" value="SHIKIMTKNASE"/>
</dbReference>
<dbReference type="Proteomes" id="UP001208692">
    <property type="component" value="Unassembled WGS sequence"/>
</dbReference>
<dbReference type="HAMAP" id="MF_00109">
    <property type="entry name" value="Shikimate_kinase"/>
    <property type="match status" value="1"/>
</dbReference>
<reference evidence="8 11" key="1">
    <citation type="submission" date="2021-11" db="EMBL/GenBank/DDBJ databases">
        <title>Draft genome sequence of Capnocytophaga sp. strain KC07075 isolated from cat oral cavity.</title>
        <authorList>
            <person name="Suzuki M."/>
            <person name="Imaoka K."/>
            <person name="Kimura M."/>
            <person name="Morikawa S."/>
            <person name="Maeda K."/>
        </authorList>
    </citation>
    <scope>NUCLEOTIDE SEQUENCE</scope>
    <source>
        <strain evidence="8">KC07075</strain>
        <strain evidence="9 11">KC07079</strain>
    </source>
</reference>
<feature type="binding site" evidence="7">
    <location>
        <begin position="12"/>
        <end position="17"/>
    </location>
    <ligand>
        <name>ATP</name>
        <dbReference type="ChEBI" id="CHEBI:30616"/>
    </ligand>
</feature>
<sequence>MSKKIILIGYMGSGKSVIGKFLAQKINLPFIDLDLFIEEKEQKTISEIFKLNGEIYFRKIETMYLNQLLDSKKDFVLSVGGGTPCFGTNIQQINKASEFVFYLQLNAQSLTKRLTTQKGKRPLLTGLQDDKILEDFINKHLFDRNPYYRQAHIILPSDGLSITEIVNKIITFLPSDLFKKKNVIE</sequence>
<evidence type="ECO:0000256" key="7">
    <source>
        <dbReference type="HAMAP-Rule" id="MF_00109"/>
    </source>
</evidence>
<dbReference type="GO" id="GO:0008652">
    <property type="term" value="P:amino acid biosynthetic process"/>
    <property type="evidence" value="ECO:0007669"/>
    <property type="project" value="UniProtKB-KW"/>
</dbReference>
<dbReference type="GO" id="GO:0005524">
    <property type="term" value="F:ATP binding"/>
    <property type="evidence" value="ECO:0007669"/>
    <property type="project" value="UniProtKB-UniRule"/>
</dbReference>
<evidence type="ECO:0000256" key="2">
    <source>
        <dbReference type="ARBA" id="ARBA00022679"/>
    </source>
</evidence>
<evidence type="ECO:0000256" key="3">
    <source>
        <dbReference type="ARBA" id="ARBA00022741"/>
    </source>
</evidence>
<keyword evidence="2 7" id="KW-0808">Transferase</keyword>
<organism evidence="8 10">
    <name type="scientific">Capnocytophaga catalasegens</name>
    <dbReference type="NCBI Taxonomy" id="1004260"/>
    <lineage>
        <taxon>Bacteria</taxon>
        <taxon>Pseudomonadati</taxon>
        <taxon>Bacteroidota</taxon>
        <taxon>Flavobacteriia</taxon>
        <taxon>Flavobacteriales</taxon>
        <taxon>Flavobacteriaceae</taxon>
        <taxon>Capnocytophaga</taxon>
    </lineage>
</organism>
<feature type="binding site" evidence="7">
    <location>
        <position position="34"/>
    </location>
    <ligand>
        <name>substrate</name>
    </ligand>
</feature>
<dbReference type="Proteomes" id="UP001207736">
    <property type="component" value="Unassembled WGS sequence"/>
</dbReference>
<feature type="binding site" evidence="7">
    <location>
        <position position="58"/>
    </location>
    <ligand>
        <name>substrate</name>
    </ligand>
</feature>
<dbReference type="Pfam" id="PF01202">
    <property type="entry name" value="SKI"/>
    <property type="match status" value="1"/>
</dbReference>
<comment type="subunit">
    <text evidence="7">Monomer.</text>
</comment>
<accession>A0AAV5AYN1</accession>
<gene>
    <name evidence="7 8" type="primary">aroK</name>
    <name evidence="8" type="ORF">RCZ15_19780</name>
    <name evidence="9" type="ORF">RCZ16_05080</name>
</gene>
<keyword evidence="7" id="KW-0479">Metal-binding</keyword>
<dbReference type="InterPro" id="IPR031322">
    <property type="entry name" value="Shikimate/glucono_kinase"/>
</dbReference>
<keyword evidence="3 7" id="KW-0547">Nucleotide-binding</keyword>
<dbReference type="InterPro" id="IPR000623">
    <property type="entry name" value="Shikimate_kinase/TSH1"/>
</dbReference>
<evidence type="ECO:0000313" key="9">
    <source>
        <dbReference type="EMBL" id="GJM52190.1"/>
    </source>
</evidence>
<dbReference type="CDD" id="cd00464">
    <property type="entry name" value="SK"/>
    <property type="match status" value="1"/>
</dbReference>
<dbReference type="Gene3D" id="3.40.50.300">
    <property type="entry name" value="P-loop containing nucleotide triphosphate hydrolases"/>
    <property type="match status" value="1"/>
</dbReference>
<dbReference type="GO" id="GO:0009073">
    <property type="term" value="P:aromatic amino acid family biosynthetic process"/>
    <property type="evidence" value="ECO:0007669"/>
    <property type="project" value="UniProtKB-KW"/>
</dbReference>
<dbReference type="SUPFAM" id="SSF52540">
    <property type="entry name" value="P-loop containing nucleoside triphosphate hydrolases"/>
    <property type="match status" value="1"/>
</dbReference>
<comment type="subcellular location">
    <subcellularLocation>
        <location evidence="7">Cytoplasm</location>
    </subcellularLocation>
</comment>
<dbReference type="EMBL" id="BQKA01000036">
    <property type="protein sequence ID" value="GJM51005.1"/>
    <property type="molecule type" value="Genomic_DNA"/>
</dbReference>
<feature type="binding site" evidence="7">
    <location>
        <position position="121"/>
    </location>
    <ligand>
        <name>ATP</name>
        <dbReference type="ChEBI" id="CHEBI:30616"/>
    </ligand>
</feature>
<keyword evidence="4 7" id="KW-0418">Kinase</keyword>
<keyword evidence="11" id="KW-1185">Reference proteome</keyword>
<evidence type="ECO:0000256" key="1">
    <source>
        <dbReference type="ARBA" id="ARBA00022605"/>
    </source>
</evidence>
<comment type="caution">
    <text evidence="7">Lacks conserved residue(s) required for the propagation of feature annotation.</text>
</comment>
<dbReference type="PANTHER" id="PTHR21087:SF16">
    <property type="entry name" value="SHIKIMATE KINASE 1, CHLOROPLASTIC"/>
    <property type="match status" value="1"/>
</dbReference>
<dbReference type="GO" id="GO:0000287">
    <property type="term" value="F:magnesium ion binding"/>
    <property type="evidence" value="ECO:0007669"/>
    <property type="project" value="UniProtKB-UniRule"/>
</dbReference>
<evidence type="ECO:0000256" key="4">
    <source>
        <dbReference type="ARBA" id="ARBA00022777"/>
    </source>
</evidence>